<dbReference type="RefSeq" id="WP_168363389.1">
    <property type="nucleotide sequence ID" value="NZ_CP033622.1"/>
</dbReference>
<reference evidence="1 2" key="1">
    <citation type="submission" date="2018-11" db="EMBL/GenBank/DDBJ databases">
        <title>Complete genome sequence of Dickeya zeae strain CE1 infecting Canna edulis Ker-Gawl. in China.</title>
        <authorList>
            <person name="Zhang J."/>
            <person name="Lin B."/>
            <person name="Shen H."/>
            <person name="Jiang S."/>
            <person name="Pu X."/>
            <person name="Sun D."/>
        </authorList>
    </citation>
    <scope>NUCLEOTIDE SEQUENCE [LARGE SCALE GENOMIC DNA]</scope>
    <source>
        <strain evidence="1 2">CE1</strain>
    </source>
</reference>
<organism evidence="1 2">
    <name type="scientific">Dickeya zeae</name>
    <dbReference type="NCBI Taxonomy" id="204042"/>
    <lineage>
        <taxon>Bacteria</taxon>
        <taxon>Pseudomonadati</taxon>
        <taxon>Pseudomonadota</taxon>
        <taxon>Gammaproteobacteria</taxon>
        <taxon>Enterobacterales</taxon>
        <taxon>Pectobacteriaceae</taxon>
        <taxon>Dickeya</taxon>
    </lineage>
</organism>
<proteinExistence type="predicted"/>
<name>A0AAE7D019_9GAMM</name>
<protein>
    <submittedName>
        <fullName evidence="1">Uncharacterized protein</fullName>
    </submittedName>
</protein>
<evidence type="ECO:0000313" key="2">
    <source>
        <dbReference type="Proteomes" id="UP000500801"/>
    </source>
</evidence>
<accession>A0AAE7D019</accession>
<gene>
    <name evidence="1" type="ORF">DWG24_17115</name>
</gene>
<dbReference type="AlphaFoldDB" id="A0AAE7D019"/>
<dbReference type="Proteomes" id="UP000500801">
    <property type="component" value="Chromosome"/>
</dbReference>
<dbReference type="EMBL" id="CP033622">
    <property type="protein sequence ID" value="QIZ52343.1"/>
    <property type="molecule type" value="Genomic_DNA"/>
</dbReference>
<evidence type="ECO:0000313" key="1">
    <source>
        <dbReference type="EMBL" id="QIZ52343.1"/>
    </source>
</evidence>
<sequence length="241" mass="25476">MTWRRADICLSSALPPVTCSVLPVHPWVYGVGNVTDNGHYLSPANAVAYLAERLGAAADNLAVCVWMVCGSGLGEFLQALDALTVVFPAPALSQVARQARAMAELATVKMQIPAKSRTLPAAAPLSVASCRQALNAQRMVAAQQQAAATMGLDALKGMAERFTSQREAALSEISQTVQQMAQRSALAWVFTGQGAPGVIAAEMLKNIPQPSAIYTAAMMFTGTALDALESMIREPDNYARP</sequence>